<organism evidence="2 3">
    <name type="scientific">Portunus trituberculatus</name>
    <name type="common">Swimming crab</name>
    <name type="synonym">Neptunus trituberculatus</name>
    <dbReference type="NCBI Taxonomy" id="210409"/>
    <lineage>
        <taxon>Eukaryota</taxon>
        <taxon>Metazoa</taxon>
        <taxon>Ecdysozoa</taxon>
        <taxon>Arthropoda</taxon>
        <taxon>Crustacea</taxon>
        <taxon>Multicrustacea</taxon>
        <taxon>Malacostraca</taxon>
        <taxon>Eumalacostraca</taxon>
        <taxon>Eucarida</taxon>
        <taxon>Decapoda</taxon>
        <taxon>Pleocyemata</taxon>
        <taxon>Brachyura</taxon>
        <taxon>Eubrachyura</taxon>
        <taxon>Portunoidea</taxon>
        <taxon>Portunidae</taxon>
        <taxon>Portuninae</taxon>
        <taxon>Portunus</taxon>
    </lineage>
</organism>
<feature type="compositionally biased region" description="Basic and acidic residues" evidence="1">
    <location>
        <begin position="93"/>
        <end position="108"/>
    </location>
</feature>
<comment type="caution">
    <text evidence="2">The sequence shown here is derived from an EMBL/GenBank/DDBJ whole genome shotgun (WGS) entry which is preliminary data.</text>
</comment>
<dbReference type="Proteomes" id="UP000324222">
    <property type="component" value="Unassembled WGS sequence"/>
</dbReference>
<feature type="region of interest" description="Disordered" evidence="1">
    <location>
        <begin position="1"/>
        <end position="21"/>
    </location>
</feature>
<feature type="compositionally biased region" description="Acidic residues" evidence="1">
    <location>
        <begin position="77"/>
        <end position="92"/>
    </location>
</feature>
<dbReference type="EMBL" id="VSRR010028513">
    <property type="protein sequence ID" value="MPC68864.1"/>
    <property type="molecule type" value="Genomic_DNA"/>
</dbReference>
<keyword evidence="3" id="KW-1185">Reference proteome</keyword>
<gene>
    <name evidence="2" type="ORF">E2C01_063074</name>
</gene>
<sequence>MDRKLMISSGKKELVTDEEGEAVKKWSIESGKAGLKWDKTDESSDKQWSGDYYVDTKERIVSCLLECSAVVDGRSDESEDQQNEVPDPDSNEEEKIRDVCGTDGKENECAYEGNTGKQ</sequence>
<feature type="region of interest" description="Disordered" evidence="1">
    <location>
        <begin position="72"/>
        <end position="118"/>
    </location>
</feature>
<evidence type="ECO:0000256" key="1">
    <source>
        <dbReference type="SAM" id="MobiDB-lite"/>
    </source>
</evidence>
<evidence type="ECO:0000313" key="3">
    <source>
        <dbReference type="Proteomes" id="UP000324222"/>
    </source>
</evidence>
<protein>
    <submittedName>
        <fullName evidence="2">Uncharacterized protein</fullName>
    </submittedName>
</protein>
<proteinExistence type="predicted"/>
<reference evidence="2 3" key="1">
    <citation type="submission" date="2019-05" db="EMBL/GenBank/DDBJ databases">
        <title>Another draft genome of Portunus trituberculatus and its Hox gene families provides insights of decapod evolution.</title>
        <authorList>
            <person name="Jeong J.-H."/>
            <person name="Song I."/>
            <person name="Kim S."/>
            <person name="Choi T."/>
            <person name="Kim D."/>
            <person name="Ryu S."/>
            <person name="Kim W."/>
        </authorList>
    </citation>
    <scope>NUCLEOTIDE SEQUENCE [LARGE SCALE GENOMIC DNA]</scope>
    <source>
        <tissue evidence="2">Muscle</tissue>
    </source>
</reference>
<name>A0A5B7HJU6_PORTR</name>
<dbReference type="AlphaFoldDB" id="A0A5B7HJU6"/>
<evidence type="ECO:0000313" key="2">
    <source>
        <dbReference type="EMBL" id="MPC68864.1"/>
    </source>
</evidence>
<accession>A0A5B7HJU6</accession>